<gene>
    <name evidence="1" type="ORF">Tco_0627205</name>
</gene>
<reference evidence="1" key="2">
    <citation type="submission" date="2022-01" db="EMBL/GenBank/DDBJ databases">
        <authorList>
            <person name="Yamashiro T."/>
            <person name="Shiraishi A."/>
            <person name="Satake H."/>
            <person name="Nakayama K."/>
        </authorList>
    </citation>
    <scope>NUCLEOTIDE SEQUENCE</scope>
</reference>
<dbReference type="EMBL" id="BQNB010008754">
    <property type="protein sequence ID" value="GJS53843.1"/>
    <property type="molecule type" value="Genomic_DNA"/>
</dbReference>
<comment type="caution">
    <text evidence="1">The sequence shown here is derived from an EMBL/GenBank/DDBJ whole genome shotgun (WGS) entry which is preliminary data.</text>
</comment>
<keyword evidence="2" id="KW-1185">Reference proteome</keyword>
<reference evidence="1" key="1">
    <citation type="journal article" date="2022" name="Int. J. Mol. Sci.">
        <title>Draft Genome of Tanacetum Coccineum: Genomic Comparison of Closely Related Tanacetum-Family Plants.</title>
        <authorList>
            <person name="Yamashiro T."/>
            <person name="Shiraishi A."/>
            <person name="Nakayama K."/>
            <person name="Satake H."/>
        </authorList>
    </citation>
    <scope>NUCLEOTIDE SEQUENCE</scope>
</reference>
<proteinExistence type="predicted"/>
<protein>
    <recommendedName>
        <fullName evidence="3">Xylulose kinase-1</fullName>
    </recommendedName>
</protein>
<dbReference type="Proteomes" id="UP001151760">
    <property type="component" value="Unassembled WGS sequence"/>
</dbReference>
<accession>A0ABQ4WM08</accession>
<evidence type="ECO:0000313" key="2">
    <source>
        <dbReference type="Proteomes" id="UP001151760"/>
    </source>
</evidence>
<sequence length="87" mass="10022">MVAIMENTEHNTDFHQIVDFLQVSHIRYALTVSPTVYVSHIRQFWSTARIKTADGETNILAKINGKQRTISESSIRRHLKLNDEEGI</sequence>
<name>A0ABQ4WM08_9ASTR</name>
<organism evidence="1 2">
    <name type="scientific">Tanacetum coccineum</name>
    <dbReference type="NCBI Taxonomy" id="301880"/>
    <lineage>
        <taxon>Eukaryota</taxon>
        <taxon>Viridiplantae</taxon>
        <taxon>Streptophyta</taxon>
        <taxon>Embryophyta</taxon>
        <taxon>Tracheophyta</taxon>
        <taxon>Spermatophyta</taxon>
        <taxon>Magnoliopsida</taxon>
        <taxon>eudicotyledons</taxon>
        <taxon>Gunneridae</taxon>
        <taxon>Pentapetalae</taxon>
        <taxon>asterids</taxon>
        <taxon>campanulids</taxon>
        <taxon>Asterales</taxon>
        <taxon>Asteraceae</taxon>
        <taxon>Asteroideae</taxon>
        <taxon>Anthemideae</taxon>
        <taxon>Anthemidinae</taxon>
        <taxon>Tanacetum</taxon>
    </lineage>
</organism>
<evidence type="ECO:0008006" key="3">
    <source>
        <dbReference type="Google" id="ProtNLM"/>
    </source>
</evidence>
<evidence type="ECO:0000313" key="1">
    <source>
        <dbReference type="EMBL" id="GJS53843.1"/>
    </source>
</evidence>